<evidence type="ECO:0000313" key="11">
    <source>
        <dbReference type="EMBL" id="EEC09091.1"/>
    </source>
</evidence>
<dbReference type="STRING" id="6945.B7PR69"/>
<comment type="cofactor">
    <cofactor evidence="1">
        <name>Zn(2+)</name>
        <dbReference type="ChEBI" id="CHEBI:29105"/>
    </cofactor>
</comment>
<dbReference type="EMBL" id="ABJB010058059">
    <property type="status" value="NOT_ANNOTATED_CDS"/>
    <property type="molecule type" value="Genomic_DNA"/>
</dbReference>
<dbReference type="VEuPathDB" id="VectorBase:ISCI005859"/>
<feature type="domain" description="Peptidase M13 N-terminal" evidence="10">
    <location>
        <begin position="98"/>
        <end position="484"/>
    </location>
</feature>
<evidence type="ECO:0000259" key="9">
    <source>
        <dbReference type="Pfam" id="PF01431"/>
    </source>
</evidence>
<dbReference type="AlphaFoldDB" id="B7PR69"/>
<dbReference type="InterPro" id="IPR024079">
    <property type="entry name" value="MetalloPept_cat_dom_sf"/>
</dbReference>
<evidence type="ECO:0000256" key="2">
    <source>
        <dbReference type="ARBA" id="ARBA00007357"/>
    </source>
</evidence>
<dbReference type="GO" id="GO:0005886">
    <property type="term" value="C:plasma membrane"/>
    <property type="evidence" value="ECO:0000318"/>
    <property type="project" value="GO_Central"/>
</dbReference>
<dbReference type="HOGENOM" id="CLU_006187_4_3_1"/>
<dbReference type="VEuPathDB" id="VectorBase:ISCW005859"/>
<dbReference type="PRINTS" id="PR00786">
    <property type="entry name" value="NEPRILYSIN"/>
</dbReference>
<evidence type="ECO:0000256" key="5">
    <source>
        <dbReference type="ARBA" id="ARBA00022801"/>
    </source>
</evidence>
<keyword evidence="8" id="KW-0812">Transmembrane</keyword>
<evidence type="ECO:0000256" key="7">
    <source>
        <dbReference type="ARBA" id="ARBA00023049"/>
    </source>
</evidence>
<reference evidence="11 13" key="1">
    <citation type="submission" date="2008-03" db="EMBL/GenBank/DDBJ databases">
        <title>Annotation of Ixodes scapularis.</title>
        <authorList>
            <consortium name="Ixodes scapularis Genome Project Consortium"/>
            <person name="Caler E."/>
            <person name="Hannick L.I."/>
            <person name="Bidwell S."/>
            <person name="Joardar V."/>
            <person name="Thiagarajan M."/>
            <person name="Amedeo P."/>
            <person name="Galinsky K.J."/>
            <person name="Schobel S."/>
            <person name="Inman J."/>
            <person name="Hostetler J."/>
            <person name="Miller J."/>
            <person name="Hammond M."/>
            <person name="Megy K."/>
            <person name="Lawson D."/>
            <person name="Kodira C."/>
            <person name="Sutton G."/>
            <person name="Meyer J."/>
            <person name="Hill C.A."/>
            <person name="Birren B."/>
            <person name="Nene V."/>
            <person name="Collins F."/>
            <person name="Alarcon-Chaidez F."/>
            <person name="Wikel S."/>
            <person name="Strausberg R."/>
        </authorList>
    </citation>
    <scope>NUCLEOTIDE SEQUENCE [LARGE SCALE GENOMIC DNA]</scope>
    <source>
        <strain evidence="13">Wikel</strain>
        <strain evidence="11">Wikel colony</strain>
    </source>
</reference>
<dbReference type="InterPro" id="IPR042089">
    <property type="entry name" value="Peptidase_M13_dom_2"/>
</dbReference>
<evidence type="ECO:0000256" key="3">
    <source>
        <dbReference type="ARBA" id="ARBA00022670"/>
    </source>
</evidence>
<dbReference type="InterPro" id="IPR000718">
    <property type="entry name" value="Peptidase_M13"/>
</dbReference>
<accession>B7PR69</accession>
<evidence type="ECO:0000256" key="8">
    <source>
        <dbReference type="SAM" id="Phobius"/>
    </source>
</evidence>
<reference evidence="12" key="2">
    <citation type="submission" date="2020-05" db="UniProtKB">
        <authorList>
            <consortium name="EnsemblMetazoa"/>
        </authorList>
    </citation>
    <scope>IDENTIFICATION</scope>
    <source>
        <strain evidence="12">wikel</strain>
    </source>
</reference>
<evidence type="ECO:0000256" key="6">
    <source>
        <dbReference type="ARBA" id="ARBA00022833"/>
    </source>
</evidence>
<dbReference type="SUPFAM" id="SSF55486">
    <property type="entry name" value="Metalloproteases ('zincins'), catalytic domain"/>
    <property type="match status" value="1"/>
</dbReference>
<dbReference type="Pfam" id="PF01431">
    <property type="entry name" value="Peptidase_M13"/>
    <property type="match status" value="1"/>
</dbReference>
<feature type="non-terminal residue" evidence="11">
    <location>
        <position position="1"/>
    </location>
</feature>
<keyword evidence="6" id="KW-0862">Zinc</keyword>
<dbReference type="EC" id="3.4.24.71" evidence="11"/>
<proteinExistence type="inferred from homology"/>
<dbReference type="PaxDb" id="6945-B7PR69"/>
<feature type="transmembrane region" description="Helical" evidence="8">
    <location>
        <begin position="21"/>
        <end position="40"/>
    </location>
</feature>
<name>B7PR69_IXOSC</name>
<keyword evidence="13" id="KW-1185">Reference proteome</keyword>
<dbReference type="EnsemblMetazoa" id="ISCW005859-RA">
    <property type="protein sequence ID" value="ISCW005859-PA"/>
    <property type="gene ID" value="ISCW005859"/>
</dbReference>
<evidence type="ECO:0000256" key="4">
    <source>
        <dbReference type="ARBA" id="ARBA00022723"/>
    </source>
</evidence>
<dbReference type="GO" id="GO:0016485">
    <property type="term" value="P:protein processing"/>
    <property type="evidence" value="ECO:0000318"/>
    <property type="project" value="GO_Central"/>
</dbReference>
<dbReference type="Proteomes" id="UP000001555">
    <property type="component" value="Unassembled WGS sequence"/>
</dbReference>
<dbReference type="GO" id="GO:0004222">
    <property type="term" value="F:metalloendopeptidase activity"/>
    <property type="evidence" value="ECO:0000318"/>
    <property type="project" value="GO_Central"/>
</dbReference>
<protein>
    <submittedName>
        <fullName evidence="11 12">Neprilysin, putative</fullName>
        <ecNumber evidence="11">3.4.24.71</ecNumber>
    </submittedName>
</protein>
<keyword evidence="7" id="KW-0482">Metalloprotease</keyword>
<dbReference type="PANTHER" id="PTHR11733:SF241">
    <property type="entry name" value="GH26575P-RELATED"/>
    <property type="match status" value="1"/>
</dbReference>
<dbReference type="InterPro" id="IPR008753">
    <property type="entry name" value="Peptidase_M13_N"/>
</dbReference>
<keyword evidence="5 11" id="KW-0378">Hydrolase</keyword>
<gene>
    <name evidence="11" type="ORF">IscW_ISCW005859</name>
</gene>
<feature type="domain" description="Peptidase M13 C-terminal" evidence="9">
    <location>
        <begin position="548"/>
        <end position="725"/>
    </location>
</feature>
<keyword evidence="8" id="KW-0472">Membrane</keyword>
<evidence type="ECO:0000313" key="12">
    <source>
        <dbReference type="EnsemblMetazoa" id="ISCW005859-PA"/>
    </source>
</evidence>
<evidence type="ECO:0000256" key="1">
    <source>
        <dbReference type="ARBA" id="ARBA00001947"/>
    </source>
</evidence>
<organism>
    <name type="scientific">Ixodes scapularis</name>
    <name type="common">Black-legged tick</name>
    <name type="synonym">Deer tick</name>
    <dbReference type="NCBI Taxonomy" id="6945"/>
    <lineage>
        <taxon>Eukaryota</taxon>
        <taxon>Metazoa</taxon>
        <taxon>Ecdysozoa</taxon>
        <taxon>Arthropoda</taxon>
        <taxon>Chelicerata</taxon>
        <taxon>Arachnida</taxon>
        <taxon>Acari</taxon>
        <taxon>Parasitiformes</taxon>
        <taxon>Ixodida</taxon>
        <taxon>Ixodoidea</taxon>
        <taxon>Ixodidae</taxon>
        <taxon>Ixodinae</taxon>
        <taxon>Ixodes</taxon>
    </lineage>
</organism>
<dbReference type="OrthoDB" id="6484329at2759"/>
<dbReference type="Gene3D" id="1.10.1380.10">
    <property type="entry name" value="Neutral endopeptidase , domain2"/>
    <property type="match status" value="1"/>
</dbReference>
<dbReference type="EMBL" id="DS770843">
    <property type="protein sequence ID" value="EEC09091.1"/>
    <property type="molecule type" value="Genomic_DNA"/>
</dbReference>
<dbReference type="GO" id="GO:0046872">
    <property type="term" value="F:metal ion binding"/>
    <property type="evidence" value="ECO:0007669"/>
    <property type="project" value="UniProtKB-KW"/>
</dbReference>
<dbReference type="PROSITE" id="PS51885">
    <property type="entry name" value="NEPRILYSIN"/>
    <property type="match status" value="1"/>
</dbReference>
<keyword evidence="3" id="KW-0645">Protease</keyword>
<dbReference type="CDD" id="cd08662">
    <property type="entry name" value="M13"/>
    <property type="match status" value="1"/>
</dbReference>
<dbReference type="PANTHER" id="PTHR11733">
    <property type="entry name" value="ZINC METALLOPROTEASE FAMILY M13 NEPRILYSIN-RELATED"/>
    <property type="match status" value="1"/>
</dbReference>
<comment type="similarity">
    <text evidence="2">Belongs to the peptidase M13 family.</text>
</comment>
<dbReference type="VEuPathDB" id="VectorBase:ISCP_037438"/>
<dbReference type="Gene3D" id="3.40.390.10">
    <property type="entry name" value="Collagenase (Catalytic Domain)"/>
    <property type="match status" value="1"/>
</dbReference>
<sequence length="744" mass="86037">LVRNRSYSDEYFKRVARDLKSIPCLLLLGNIFAFVFLIIWSNIAKHLLTSAIETTMAPPMETTPSLIRSIRDHYTCNKPRCGAAGHALAYSINTTADPCRDIVEHVCSNWLLSSEENYQKVILGSARLYLEDMYRDIKRYLEKMNIHANRPDASQKVAMVYHHCLNAKLTLQDLINVMRKYQLQGWPFSNIVETNFLGLLPKVLQKTMIEPILSVRTSRHLQKPLTENRIATPDEDEILLTLDCPTFTIPRHKLIMSQGEAMTAYKTYLRRSISHFTGTNVPHHEAILKFELSNAIMVRNLCHRRPLKTLSLSTLQSEIPKVSWKLFLQSIIGDDSSVILKPETRVLVRSENYLRYFASLKQAPKDLQAVNYVGWRLLDYYGRQTLREMTEDHDAFLRKAFKESIEPMWKKCLMTTNDIMPMAMGRVYVDAIIKIDTFLAAQELVSKLKFGFKYLLSRAYWLDKEQKSRAYKRIGDMKTMIGIPPWISNDSTLNEYYQNFTPHGNYLTIFSSAAEHTAKLRFLTLTIQQEKVVDLHLHHQNLRQSLIYDVNENALLLPAGLLQPPFFDPNVPHALNYGGLGVLMLNDMIREFFRFFFNDNKNTWRSAVKCITDRVYRKEDSQSGSLEESYKVFTVIFTMMTLRTAYNAYHYYLDMDDDFVIPGLKGTTNPDQLFFLSAVRTLCSQVRDEHRALLIINEGVTLMKKVKAALQGLDELQDAFNCRNEKRNSYVYCVETKGDAAEDD</sequence>
<keyword evidence="8" id="KW-1133">Transmembrane helix</keyword>
<dbReference type="InterPro" id="IPR018497">
    <property type="entry name" value="Peptidase_M13_C"/>
</dbReference>
<evidence type="ECO:0000259" key="10">
    <source>
        <dbReference type="Pfam" id="PF05649"/>
    </source>
</evidence>
<dbReference type="Pfam" id="PF05649">
    <property type="entry name" value="Peptidase_M13_N"/>
    <property type="match status" value="1"/>
</dbReference>
<keyword evidence="4" id="KW-0479">Metal-binding</keyword>
<evidence type="ECO:0000313" key="13">
    <source>
        <dbReference type="Proteomes" id="UP000001555"/>
    </source>
</evidence>